<reference evidence="1" key="1">
    <citation type="journal article" date="2023" name="G3 (Bethesda)">
        <title>Whole genome assemblies of Zophobas morio and Tenebrio molitor.</title>
        <authorList>
            <person name="Kaur S."/>
            <person name="Stinson S.A."/>
            <person name="diCenzo G.C."/>
        </authorList>
    </citation>
    <scope>NUCLEOTIDE SEQUENCE</scope>
    <source>
        <strain evidence="1">QUZm001</strain>
    </source>
</reference>
<protein>
    <submittedName>
        <fullName evidence="1">Uncharacterized protein</fullName>
    </submittedName>
</protein>
<gene>
    <name evidence="1" type="ORF">Zmor_010343</name>
</gene>
<evidence type="ECO:0000313" key="1">
    <source>
        <dbReference type="EMBL" id="KAJ3658614.1"/>
    </source>
</evidence>
<proteinExistence type="predicted"/>
<evidence type="ECO:0000313" key="2">
    <source>
        <dbReference type="Proteomes" id="UP001168821"/>
    </source>
</evidence>
<keyword evidence="2" id="KW-1185">Reference proteome</keyword>
<sequence>MGGCLGLGIFLLLLASSRWGWLLRGRGLGWWLGLHGRGRRRNFRLFGRSGRRGGLLLAAKGGEHIASREDWLGGGGGWPLCASSGGGDLLEGGLQGGLFGRDVHGLVRVRGVIVGGGLGRGVDLLHFLLDPRDPSGMLFQCCLHPGHDGQDSRQHGISWGPCLRHGGTDRAWDVLWLRNYLCHIDH</sequence>
<dbReference type="EMBL" id="JALNTZ010000003">
    <property type="protein sequence ID" value="KAJ3658614.1"/>
    <property type="molecule type" value="Genomic_DNA"/>
</dbReference>
<dbReference type="AlphaFoldDB" id="A0AA38MJM6"/>
<organism evidence="1 2">
    <name type="scientific">Zophobas morio</name>
    <dbReference type="NCBI Taxonomy" id="2755281"/>
    <lineage>
        <taxon>Eukaryota</taxon>
        <taxon>Metazoa</taxon>
        <taxon>Ecdysozoa</taxon>
        <taxon>Arthropoda</taxon>
        <taxon>Hexapoda</taxon>
        <taxon>Insecta</taxon>
        <taxon>Pterygota</taxon>
        <taxon>Neoptera</taxon>
        <taxon>Endopterygota</taxon>
        <taxon>Coleoptera</taxon>
        <taxon>Polyphaga</taxon>
        <taxon>Cucujiformia</taxon>
        <taxon>Tenebrionidae</taxon>
        <taxon>Zophobas</taxon>
    </lineage>
</organism>
<dbReference type="Proteomes" id="UP001168821">
    <property type="component" value="Unassembled WGS sequence"/>
</dbReference>
<name>A0AA38MJM6_9CUCU</name>
<accession>A0AA38MJM6</accession>
<comment type="caution">
    <text evidence="1">The sequence shown here is derived from an EMBL/GenBank/DDBJ whole genome shotgun (WGS) entry which is preliminary data.</text>
</comment>